<accession>A0ABR4M7B2</accession>
<comment type="caution">
    <text evidence="1">The sequence shown here is derived from an EMBL/GenBank/DDBJ whole genome shotgun (WGS) entry which is preliminary data.</text>
</comment>
<proteinExistence type="predicted"/>
<dbReference type="Proteomes" id="UP001610432">
    <property type="component" value="Unassembled WGS sequence"/>
</dbReference>
<dbReference type="InterPro" id="IPR035994">
    <property type="entry name" value="Nucleoside_phosphorylase_sf"/>
</dbReference>
<dbReference type="RefSeq" id="XP_070891472.1">
    <property type="nucleotide sequence ID" value="XM_071035721.1"/>
</dbReference>
<gene>
    <name evidence="1" type="ORF">BJX67DRAFT_9983</name>
</gene>
<sequence length="324" mass="35589">MPLNRADYTIACICPLEIEQAPLVALLDEIHHDNPLPTSRSRTTYTLGRMGLHNIVIARMPDMGNNSAAVCGTQILNDFPCLRFSLLVGIGGGVPDPEKGIDIRLGDVVVSKPQGTLGGVVQFDRGKRTSSSPGGFERTGWLSRPPNVLLATVKRLEALHYREGSRIPKILGEMLRRYPGMQRGGYVYQGSENDRLFQCRYEHVGRGDCQRCDPRETVRRDRRVNSAPVIHHGIIGSSNAVIKDGALRERLKKEVGIICVDMEGAGLMDSFPCLVIRGVSDYADSHKNDRWQPYAAAAAAAYAKELLALVPLLSQTAKSSSGWR</sequence>
<organism evidence="1 2">
    <name type="scientific">Aspergillus lucknowensis</name>
    <dbReference type="NCBI Taxonomy" id="176173"/>
    <lineage>
        <taxon>Eukaryota</taxon>
        <taxon>Fungi</taxon>
        <taxon>Dikarya</taxon>
        <taxon>Ascomycota</taxon>
        <taxon>Pezizomycotina</taxon>
        <taxon>Eurotiomycetes</taxon>
        <taxon>Eurotiomycetidae</taxon>
        <taxon>Eurotiales</taxon>
        <taxon>Aspergillaceae</taxon>
        <taxon>Aspergillus</taxon>
        <taxon>Aspergillus subgen. Nidulantes</taxon>
    </lineage>
</organism>
<dbReference type="EMBL" id="JBFXLQ010000001">
    <property type="protein sequence ID" value="KAL2872494.1"/>
    <property type="molecule type" value="Genomic_DNA"/>
</dbReference>
<evidence type="ECO:0000313" key="1">
    <source>
        <dbReference type="EMBL" id="KAL2872494.1"/>
    </source>
</evidence>
<dbReference type="PANTHER" id="PTHR46082:SF11">
    <property type="entry name" value="AAA+ ATPASE DOMAIN-CONTAINING PROTEIN-RELATED"/>
    <property type="match status" value="1"/>
</dbReference>
<dbReference type="GeneID" id="98150793"/>
<keyword evidence="2" id="KW-1185">Reference proteome</keyword>
<dbReference type="SUPFAM" id="SSF53167">
    <property type="entry name" value="Purine and uridine phosphorylases"/>
    <property type="match status" value="1"/>
</dbReference>
<dbReference type="InterPro" id="IPR053137">
    <property type="entry name" value="NLR-like"/>
</dbReference>
<protein>
    <submittedName>
        <fullName evidence="1">Purine and uridine phosphorylase</fullName>
    </submittedName>
</protein>
<dbReference type="Gene3D" id="3.40.50.1580">
    <property type="entry name" value="Nucleoside phosphorylase domain"/>
    <property type="match status" value="1"/>
</dbReference>
<name>A0ABR4M7B2_9EURO</name>
<dbReference type="PANTHER" id="PTHR46082">
    <property type="entry name" value="ATP/GTP-BINDING PROTEIN-RELATED"/>
    <property type="match status" value="1"/>
</dbReference>
<reference evidence="1 2" key="1">
    <citation type="submission" date="2024-07" db="EMBL/GenBank/DDBJ databases">
        <title>Section-level genome sequencing and comparative genomics of Aspergillus sections Usti and Cavernicolus.</title>
        <authorList>
            <consortium name="Lawrence Berkeley National Laboratory"/>
            <person name="Nybo J.L."/>
            <person name="Vesth T.C."/>
            <person name="Theobald S."/>
            <person name="Frisvad J.C."/>
            <person name="Larsen T.O."/>
            <person name="Kjaerboelling I."/>
            <person name="Rothschild-Mancinelli K."/>
            <person name="Lyhne E.K."/>
            <person name="Kogle M.E."/>
            <person name="Barry K."/>
            <person name="Clum A."/>
            <person name="Na H."/>
            <person name="Ledsgaard L."/>
            <person name="Lin J."/>
            <person name="Lipzen A."/>
            <person name="Kuo A."/>
            <person name="Riley R."/>
            <person name="Mondo S."/>
            <person name="Labutti K."/>
            <person name="Haridas S."/>
            <person name="Pangalinan J."/>
            <person name="Salamov A.A."/>
            <person name="Simmons B.A."/>
            <person name="Magnuson J.K."/>
            <person name="Chen J."/>
            <person name="Drula E."/>
            <person name="Henrissat B."/>
            <person name="Wiebenga A."/>
            <person name="Lubbers R.J."/>
            <person name="Gomes A.C."/>
            <person name="Macurrencykelacurrency M.R."/>
            <person name="Stajich J."/>
            <person name="Grigoriev I.V."/>
            <person name="Mortensen U.H."/>
            <person name="De Vries R.P."/>
            <person name="Baker S.E."/>
            <person name="Andersen M.R."/>
        </authorList>
    </citation>
    <scope>NUCLEOTIDE SEQUENCE [LARGE SCALE GENOMIC DNA]</scope>
    <source>
        <strain evidence="1 2">CBS 449.75</strain>
    </source>
</reference>
<evidence type="ECO:0000313" key="2">
    <source>
        <dbReference type="Proteomes" id="UP001610432"/>
    </source>
</evidence>